<protein>
    <submittedName>
        <fullName evidence="3">Pimeloyl-ACP methyl ester carboxylesterase</fullName>
    </submittedName>
</protein>
<dbReference type="GO" id="GO:0016020">
    <property type="term" value="C:membrane"/>
    <property type="evidence" value="ECO:0007669"/>
    <property type="project" value="TreeGrafter"/>
</dbReference>
<reference evidence="4" key="1">
    <citation type="submission" date="2016-10" db="EMBL/GenBank/DDBJ databases">
        <authorList>
            <person name="Varghese N."/>
            <person name="Submissions S."/>
        </authorList>
    </citation>
    <scope>NUCLEOTIDE SEQUENCE [LARGE SCALE GENOMIC DNA]</scope>
    <source>
        <strain evidence="4">ATCC 25963</strain>
    </source>
</reference>
<dbReference type="PANTHER" id="PTHR43798:SF5">
    <property type="entry name" value="MONOACYLGLYCEROL LIPASE ABHD6"/>
    <property type="match status" value="1"/>
</dbReference>
<evidence type="ECO:0000259" key="2">
    <source>
        <dbReference type="Pfam" id="PF00561"/>
    </source>
</evidence>
<keyword evidence="4" id="KW-1185">Reference proteome</keyword>
<dbReference type="Proteomes" id="UP000199400">
    <property type="component" value="Unassembled WGS sequence"/>
</dbReference>
<dbReference type="EMBL" id="FOMX01000002">
    <property type="protein sequence ID" value="SFD56522.1"/>
    <property type="molecule type" value="Genomic_DNA"/>
</dbReference>
<dbReference type="AlphaFoldDB" id="A0A1I1TD44"/>
<dbReference type="InterPro" id="IPR050266">
    <property type="entry name" value="AB_hydrolase_sf"/>
</dbReference>
<evidence type="ECO:0000256" key="1">
    <source>
        <dbReference type="SAM" id="MobiDB-lite"/>
    </source>
</evidence>
<proteinExistence type="predicted"/>
<organism evidence="3 4">
    <name type="scientific">Nannocystis exedens</name>
    <dbReference type="NCBI Taxonomy" id="54"/>
    <lineage>
        <taxon>Bacteria</taxon>
        <taxon>Pseudomonadati</taxon>
        <taxon>Myxococcota</taxon>
        <taxon>Polyangia</taxon>
        <taxon>Nannocystales</taxon>
        <taxon>Nannocystaceae</taxon>
        <taxon>Nannocystis</taxon>
    </lineage>
</organism>
<dbReference type="InterPro" id="IPR000073">
    <property type="entry name" value="AB_hydrolase_1"/>
</dbReference>
<dbReference type="GO" id="GO:0046464">
    <property type="term" value="P:acylglycerol catabolic process"/>
    <property type="evidence" value="ECO:0007669"/>
    <property type="project" value="TreeGrafter"/>
</dbReference>
<dbReference type="Gene3D" id="3.40.50.1820">
    <property type="entry name" value="alpha/beta hydrolase"/>
    <property type="match status" value="1"/>
</dbReference>
<evidence type="ECO:0000313" key="4">
    <source>
        <dbReference type="Proteomes" id="UP000199400"/>
    </source>
</evidence>
<sequence>MTPRMTSAGGTSNRSPDPLAAGPLALRLRRDDGASIRLFVSGPKDAPPPAILILDGLGCAGWAFERIVPLLSEQRRVVLMHYRGHGQSPDPPRPWRLSIPTLADDAAAACEHLGIGPVVAVGFSMGFPVALELYRRHRERVAGLLSLAGPSGRVLDSFQGTQNFRRLLPLALAATKIARDVTTRTWRKWLPSPLSRELSLRSGQVNAERIEVADLELYMRGIAAMNPELFLAVVDEAQRHSAADVLPTITVPTLVVAGARDNFVPLATMRALVAQIPRAQWKVYPAATHALPAEFPLEIADEIAGFIDHTVAPSMSSRT</sequence>
<feature type="domain" description="AB hydrolase-1" evidence="2">
    <location>
        <begin position="49"/>
        <end position="291"/>
    </location>
</feature>
<feature type="compositionally biased region" description="Polar residues" evidence="1">
    <location>
        <begin position="1"/>
        <end position="15"/>
    </location>
</feature>
<dbReference type="InterPro" id="IPR029058">
    <property type="entry name" value="AB_hydrolase_fold"/>
</dbReference>
<dbReference type="PANTHER" id="PTHR43798">
    <property type="entry name" value="MONOACYLGLYCEROL LIPASE"/>
    <property type="match status" value="1"/>
</dbReference>
<dbReference type="OrthoDB" id="5491135at2"/>
<feature type="region of interest" description="Disordered" evidence="1">
    <location>
        <begin position="1"/>
        <end position="21"/>
    </location>
</feature>
<evidence type="ECO:0000313" key="3">
    <source>
        <dbReference type="EMBL" id="SFD56522.1"/>
    </source>
</evidence>
<gene>
    <name evidence="3" type="ORF">SAMN02745121_00638</name>
</gene>
<accession>A0A1I1TD44</accession>
<dbReference type="STRING" id="54.SAMN02745121_00638"/>
<dbReference type="Pfam" id="PF00561">
    <property type="entry name" value="Abhydrolase_1"/>
    <property type="match status" value="1"/>
</dbReference>
<dbReference type="SUPFAM" id="SSF53474">
    <property type="entry name" value="alpha/beta-Hydrolases"/>
    <property type="match status" value="1"/>
</dbReference>
<name>A0A1I1TD44_9BACT</name>
<dbReference type="GO" id="GO:0047372">
    <property type="term" value="F:monoacylglycerol lipase activity"/>
    <property type="evidence" value="ECO:0007669"/>
    <property type="project" value="TreeGrafter"/>
</dbReference>